<evidence type="ECO:0000256" key="13">
    <source>
        <dbReference type="SAM" id="Coils"/>
    </source>
</evidence>
<keyword evidence="6" id="KW-0812">Transmembrane</keyword>
<keyword evidence="11" id="KW-0539">Nucleus</keyword>
<accession>A0A7R9QWC4</accession>
<name>A0A7R9QWC4_9ACAR</name>
<dbReference type="PANTHER" id="PTHR47464">
    <property type="entry name" value="MACOILIN"/>
    <property type="match status" value="1"/>
</dbReference>
<keyword evidence="15" id="KW-1185">Reference proteome</keyword>
<keyword evidence="5" id="KW-0597">Phosphoprotein</keyword>
<dbReference type="EMBL" id="OC931725">
    <property type="protein sequence ID" value="CAD7659241.1"/>
    <property type="molecule type" value="Genomic_DNA"/>
</dbReference>
<evidence type="ECO:0000256" key="5">
    <source>
        <dbReference type="ARBA" id="ARBA00022553"/>
    </source>
</evidence>
<evidence type="ECO:0000256" key="2">
    <source>
        <dbReference type="ARBA" id="ARBA00004232"/>
    </source>
</evidence>
<evidence type="ECO:0000256" key="1">
    <source>
        <dbReference type="ARBA" id="ARBA00003440"/>
    </source>
</evidence>
<evidence type="ECO:0000256" key="7">
    <source>
        <dbReference type="ARBA" id="ARBA00022824"/>
    </source>
</evidence>
<dbReference type="OrthoDB" id="10071111at2759"/>
<keyword evidence="13" id="KW-0175">Coiled coil</keyword>
<feature type="non-terminal residue" evidence="14">
    <location>
        <position position="1"/>
    </location>
</feature>
<evidence type="ECO:0000256" key="12">
    <source>
        <dbReference type="ARBA" id="ARBA00031129"/>
    </source>
</evidence>
<evidence type="ECO:0000256" key="6">
    <source>
        <dbReference type="ARBA" id="ARBA00022692"/>
    </source>
</evidence>
<keyword evidence="10" id="KW-0325">Glycoprotein</keyword>
<gene>
    <name evidence="14" type="ORF">ONB1V03_LOCUS15837</name>
</gene>
<dbReference type="Pfam" id="PF09726">
    <property type="entry name" value="Macoilin"/>
    <property type="match status" value="1"/>
</dbReference>
<evidence type="ECO:0000256" key="3">
    <source>
        <dbReference type="ARBA" id="ARBA00004269"/>
    </source>
</evidence>
<feature type="coiled-coil region" evidence="13">
    <location>
        <begin position="67"/>
        <end position="94"/>
    </location>
</feature>
<dbReference type="EMBL" id="CAJPVJ010016900">
    <property type="protein sequence ID" value="CAG2176403.1"/>
    <property type="molecule type" value="Genomic_DNA"/>
</dbReference>
<dbReference type="InterPro" id="IPR019130">
    <property type="entry name" value="Macoilin"/>
</dbReference>
<evidence type="ECO:0000256" key="9">
    <source>
        <dbReference type="ARBA" id="ARBA00023136"/>
    </source>
</evidence>
<evidence type="ECO:0000256" key="11">
    <source>
        <dbReference type="ARBA" id="ARBA00023242"/>
    </source>
</evidence>
<dbReference type="AlphaFoldDB" id="A0A7R9QWC4"/>
<protein>
    <recommendedName>
        <fullName evidence="4">Macoilin</fullName>
    </recommendedName>
    <alternativeName>
        <fullName evidence="12">Transmembrane protein 57</fullName>
    </alternativeName>
</protein>
<comment type="subcellular location">
    <subcellularLocation>
        <location evidence="2">Nucleus membrane</location>
        <topology evidence="2">Multi-pass membrane protein</topology>
    </subcellularLocation>
    <subcellularLocation>
        <location evidence="3">Rough endoplasmic reticulum membrane</location>
        <topology evidence="3">Multi-pass membrane protein</topology>
    </subcellularLocation>
</comment>
<dbReference type="GO" id="GO:0030867">
    <property type="term" value="C:rough endoplasmic reticulum membrane"/>
    <property type="evidence" value="ECO:0007669"/>
    <property type="project" value="UniProtKB-SubCell"/>
</dbReference>
<dbReference type="GO" id="GO:0023041">
    <property type="term" value="P:neuronal signal transduction"/>
    <property type="evidence" value="ECO:0007669"/>
    <property type="project" value="InterPro"/>
</dbReference>
<keyword evidence="7" id="KW-0256">Endoplasmic reticulum</keyword>
<evidence type="ECO:0000256" key="8">
    <source>
        <dbReference type="ARBA" id="ARBA00022989"/>
    </source>
</evidence>
<organism evidence="14">
    <name type="scientific">Oppiella nova</name>
    <dbReference type="NCBI Taxonomy" id="334625"/>
    <lineage>
        <taxon>Eukaryota</taxon>
        <taxon>Metazoa</taxon>
        <taxon>Ecdysozoa</taxon>
        <taxon>Arthropoda</taxon>
        <taxon>Chelicerata</taxon>
        <taxon>Arachnida</taxon>
        <taxon>Acari</taxon>
        <taxon>Acariformes</taxon>
        <taxon>Sarcoptiformes</taxon>
        <taxon>Oribatida</taxon>
        <taxon>Brachypylina</taxon>
        <taxon>Oppioidea</taxon>
        <taxon>Oppiidae</taxon>
        <taxon>Oppiella</taxon>
    </lineage>
</organism>
<evidence type="ECO:0000313" key="15">
    <source>
        <dbReference type="Proteomes" id="UP000728032"/>
    </source>
</evidence>
<keyword evidence="8" id="KW-1133">Transmembrane helix</keyword>
<dbReference type="Proteomes" id="UP000728032">
    <property type="component" value="Unassembled WGS sequence"/>
</dbReference>
<dbReference type="PANTHER" id="PTHR47464:SF2">
    <property type="entry name" value="MACOILIN"/>
    <property type="match status" value="1"/>
</dbReference>
<evidence type="ECO:0000256" key="4">
    <source>
        <dbReference type="ARBA" id="ARBA00021882"/>
    </source>
</evidence>
<evidence type="ECO:0000256" key="10">
    <source>
        <dbReference type="ARBA" id="ARBA00023180"/>
    </source>
</evidence>
<reference evidence="14" key="1">
    <citation type="submission" date="2020-11" db="EMBL/GenBank/DDBJ databases">
        <authorList>
            <person name="Tran Van P."/>
        </authorList>
    </citation>
    <scope>NUCLEOTIDE SEQUENCE</scope>
</reference>
<proteinExistence type="predicted"/>
<evidence type="ECO:0000313" key="14">
    <source>
        <dbReference type="EMBL" id="CAD7659241.1"/>
    </source>
</evidence>
<sequence length="190" mass="21529">SNNSNTGTTNSAKKAKNIVANNLSAAVKDDHSLRLEADIKRLKADLQASRQCELDLRSQLNAIVVDDKSVKNELSQLRQDNENLQQRLHNLVTAKQHDKQTIQKLEKSIPMSSEWSAEVQMKGHRETVGRHMPRSVCHTYCTHTTKNTENACPSQTLSLVHDIREHQLAVGYHIRSFIDEHRVVNSCVYP</sequence>
<dbReference type="GO" id="GO:0031965">
    <property type="term" value="C:nuclear membrane"/>
    <property type="evidence" value="ECO:0007669"/>
    <property type="project" value="UniProtKB-SubCell"/>
</dbReference>
<keyword evidence="9" id="KW-0472">Membrane</keyword>
<comment type="function">
    <text evidence="1">Plays a role in the regulation of neuronal activity.</text>
</comment>